<dbReference type="RefSeq" id="WP_204820832.1">
    <property type="nucleotide sequence ID" value="NZ_JANHOF010000003.1"/>
</dbReference>
<dbReference type="PANTHER" id="PTHR43101:SF1">
    <property type="entry name" value="BETA-FRUCTOSIDASE"/>
    <property type="match status" value="1"/>
</dbReference>
<dbReference type="PANTHER" id="PTHR43101">
    <property type="entry name" value="BETA-FRUCTOSIDASE"/>
    <property type="match status" value="1"/>
</dbReference>
<dbReference type="EMBL" id="JBHLVF010000006">
    <property type="protein sequence ID" value="MFC0390142.1"/>
    <property type="molecule type" value="Genomic_DNA"/>
</dbReference>
<keyword evidence="6" id="KW-1185">Reference proteome</keyword>
<keyword evidence="3" id="KW-0326">Glycosidase</keyword>
<sequence length="301" mass="34671">MSSDMYRLEDKYVWDFWYARKGDEYHAYYLQYPREGDPEHIHSRQSVGHAISRDLLHWDEQPAALQPLPETWNDKGIATGSVIFKDDGWYMLFTGNSNRDEGGIGLALSQDLMNWSKVGDAPVIPKPCSFTAKWDGEAIVASPLADPFVYPEMIDGWHYMVINSHAVQAPEGSRGCQLMLRSRNLTDWEAHTIAAYPKRFERMETSQIWTHDGRWYMYFGGVTSDNTFENWIYVADRFDGPYEAKPWSRITLPDVSYFYIAKVIQDVNGEDIFLANSAIESLLRGYRIVYGEEGSITLEGR</sequence>
<gene>
    <name evidence="5" type="ORF">ACFFJ8_02010</name>
</gene>
<evidence type="ECO:0000256" key="2">
    <source>
        <dbReference type="ARBA" id="ARBA00022801"/>
    </source>
</evidence>
<feature type="domain" description="Glycosyl hydrolase family 32 N-terminal" evidence="4">
    <location>
        <begin position="22"/>
        <end position="193"/>
    </location>
</feature>
<organism evidence="5 6">
    <name type="scientific">Paenibacillus mendelii</name>
    <dbReference type="NCBI Taxonomy" id="206163"/>
    <lineage>
        <taxon>Bacteria</taxon>
        <taxon>Bacillati</taxon>
        <taxon>Bacillota</taxon>
        <taxon>Bacilli</taxon>
        <taxon>Bacillales</taxon>
        <taxon>Paenibacillaceae</taxon>
        <taxon>Paenibacillus</taxon>
    </lineage>
</organism>
<proteinExistence type="inferred from homology"/>
<comment type="similarity">
    <text evidence="1">Belongs to the glycosyl hydrolase 32 family.</text>
</comment>
<dbReference type="InterPro" id="IPR051214">
    <property type="entry name" value="GH32_Enzymes"/>
</dbReference>
<dbReference type="InterPro" id="IPR023296">
    <property type="entry name" value="Glyco_hydro_beta-prop_sf"/>
</dbReference>
<evidence type="ECO:0000313" key="5">
    <source>
        <dbReference type="EMBL" id="MFC0390142.1"/>
    </source>
</evidence>
<comment type="caution">
    <text evidence="5">The sequence shown here is derived from an EMBL/GenBank/DDBJ whole genome shotgun (WGS) entry which is preliminary data.</text>
</comment>
<keyword evidence="2" id="KW-0378">Hydrolase</keyword>
<dbReference type="Proteomes" id="UP001589818">
    <property type="component" value="Unassembled WGS sequence"/>
</dbReference>
<reference evidence="5 6" key="1">
    <citation type="submission" date="2024-09" db="EMBL/GenBank/DDBJ databases">
        <authorList>
            <person name="Sun Q."/>
            <person name="Mori K."/>
        </authorList>
    </citation>
    <scope>NUCLEOTIDE SEQUENCE [LARGE SCALE GENOMIC DNA]</scope>
    <source>
        <strain evidence="5 6">CCM 4839</strain>
    </source>
</reference>
<evidence type="ECO:0000256" key="1">
    <source>
        <dbReference type="ARBA" id="ARBA00009902"/>
    </source>
</evidence>
<protein>
    <recommendedName>
        <fullName evidence="4">Glycosyl hydrolase family 32 N-terminal domain-containing protein</fullName>
    </recommendedName>
</protein>
<dbReference type="Gene3D" id="2.115.10.20">
    <property type="entry name" value="Glycosyl hydrolase domain, family 43"/>
    <property type="match status" value="1"/>
</dbReference>
<dbReference type="Pfam" id="PF00251">
    <property type="entry name" value="Glyco_hydro_32N"/>
    <property type="match status" value="1"/>
</dbReference>
<evidence type="ECO:0000256" key="3">
    <source>
        <dbReference type="ARBA" id="ARBA00023295"/>
    </source>
</evidence>
<evidence type="ECO:0000313" key="6">
    <source>
        <dbReference type="Proteomes" id="UP001589818"/>
    </source>
</evidence>
<name>A0ABV6J3M6_9BACL</name>
<dbReference type="InterPro" id="IPR013148">
    <property type="entry name" value="Glyco_hydro_32_N"/>
</dbReference>
<dbReference type="SUPFAM" id="SSF75005">
    <property type="entry name" value="Arabinanase/levansucrase/invertase"/>
    <property type="match status" value="1"/>
</dbReference>
<evidence type="ECO:0000259" key="4">
    <source>
        <dbReference type="Pfam" id="PF00251"/>
    </source>
</evidence>
<accession>A0ABV6J3M6</accession>